<dbReference type="Proteomes" id="UP000613740">
    <property type="component" value="Unassembled WGS sequence"/>
</dbReference>
<feature type="compositionally biased region" description="Low complexity" evidence="1">
    <location>
        <begin position="180"/>
        <end position="208"/>
    </location>
</feature>
<reference evidence="2" key="1">
    <citation type="journal article" date="2020" name="bioRxiv">
        <title>Comparative genomics of Chlamydomonas.</title>
        <authorList>
            <person name="Craig R.J."/>
            <person name="Hasan A.R."/>
            <person name="Ness R.W."/>
            <person name="Keightley P.D."/>
        </authorList>
    </citation>
    <scope>NUCLEOTIDE SEQUENCE</scope>
    <source>
        <strain evidence="2">CCAP 11/173</strain>
    </source>
</reference>
<proteinExistence type="predicted"/>
<evidence type="ECO:0000313" key="3">
    <source>
        <dbReference type="Proteomes" id="UP000613740"/>
    </source>
</evidence>
<dbReference type="AlphaFoldDB" id="A0A835WRX3"/>
<feature type="compositionally biased region" description="Polar residues" evidence="1">
    <location>
        <begin position="164"/>
        <end position="174"/>
    </location>
</feature>
<comment type="caution">
    <text evidence="2">The sequence shown here is derived from an EMBL/GenBank/DDBJ whole genome shotgun (WGS) entry which is preliminary data.</text>
</comment>
<name>A0A835WRX3_9CHLO</name>
<dbReference type="OrthoDB" id="1078367at2759"/>
<protein>
    <submittedName>
        <fullName evidence="2">Uncharacterized protein</fullName>
    </submittedName>
</protein>
<evidence type="ECO:0000313" key="2">
    <source>
        <dbReference type="EMBL" id="KAG2452802.1"/>
    </source>
</evidence>
<organism evidence="2 3">
    <name type="scientific">Chlamydomonas schloesseri</name>
    <dbReference type="NCBI Taxonomy" id="2026947"/>
    <lineage>
        <taxon>Eukaryota</taxon>
        <taxon>Viridiplantae</taxon>
        <taxon>Chlorophyta</taxon>
        <taxon>core chlorophytes</taxon>
        <taxon>Chlorophyceae</taxon>
        <taxon>CS clade</taxon>
        <taxon>Chlamydomonadales</taxon>
        <taxon>Chlamydomonadaceae</taxon>
        <taxon>Chlamydomonas</taxon>
    </lineage>
</organism>
<evidence type="ECO:0000256" key="1">
    <source>
        <dbReference type="SAM" id="MobiDB-lite"/>
    </source>
</evidence>
<gene>
    <name evidence="2" type="ORF">HYH02_003031</name>
</gene>
<keyword evidence="3" id="KW-1185">Reference proteome</keyword>
<accession>A0A835WRX3</accession>
<feature type="region of interest" description="Disordered" evidence="1">
    <location>
        <begin position="339"/>
        <end position="362"/>
    </location>
</feature>
<dbReference type="EMBL" id="JAEHOD010000005">
    <property type="protein sequence ID" value="KAG2452802.1"/>
    <property type="molecule type" value="Genomic_DNA"/>
</dbReference>
<feature type="region of interest" description="Disordered" evidence="1">
    <location>
        <begin position="164"/>
        <end position="208"/>
    </location>
</feature>
<sequence>MALPRVFARVRARKTGADAPPGIAAPRSAAVVAAANGEANTTSGKSQRRNYIELEGFTWSVQEELYAIDPQASSDLGPVASGVLYGLGADGKDVIQVRAAGSVAEALLSLPPSSHVLVKGLLAVPRSLPPPVPFGADGPVPPPTPPPPYIWATSVTLLQPTASPELNTSRATSDTGGGASSFESSSDTSGFGSSGTTRNSTAGRSAQKAAASPAAAGVAFSGAGGGGGGSRSVQVVAYWEELRSGPTDWWDNRLDKMNGRAKPNSPDFRAKSDRAKAVWIVDRDAPSWVGEWLQQHPPGSLAGTSTITAGGTTGTTGAGAGQGSNEDALWEDLRQNPDKWWDNRTRKTNPKAPDFKQKESGAGLWLTGRRPLPAWVPKFLSFLDSRDDK</sequence>